<evidence type="ECO:0000313" key="1">
    <source>
        <dbReference type="EMBL" id="QPM89315.1"/>
    </source>
</evidence>
<name>A0A418SFF8_9RHOB</name>
<dbReference type="Proteomes" id="UP000283786">
    <property type="component" value="Chromosome"/>
</dbReference>
<protein>
    <submittedName>
        <fullName evidence="1">Uncharacterized protein</fullName>
    </submittedName>
</protein>
<reference evidence="1 2" key="1">
    <citation type="submission" date="2020-08" db="EMBL/GenBank/DDBJ databases">
        <title>Genome sequence of Rhodobacteraceae bacterium Lw-13e.</title>
        <authorList>
            <person name="Poehlein A."/>
            <person name="Wolter L."/>
            <person name="Daniel R."/>
            <person name="Brinkhoff T."/>
        </authorList>
    </citation>
    <scope>NUCLEOTIDE SEQUENCE [LARGE SCALE GENOMIC DNA]</scope>
    <source>
        <strain evidence="1 2">Lw-13e</strain>
    </source>
</reference>
<evidence type="ECO:0000313" key="2">
    <source>
        <dbReference type="Proteomes" id="UP000283786"/>
    </source>
</evidence>
<keyword evidence="2" id="KW-1185">Reference proteome</keyword>
<gene>
    <name evidence="1" type="ORF">PSAL_005300</name>
</gene>
<dbReference type="EMBL" id="CP060436">
    <property type="protein sequence ID" value="QPM89315.1"/>
    <property type="molecule type" value="Genomic_DNA"/>
</dbReference>
<dbReference type="AlphaFoldDB" id="A0A418SFF8"/>
<dbReference type="KEGG" id="palw:PSAL_005300"/>
<dbReference type="RefSeq" id="WP_119839625.1">
    <property type="nucleotide sequence ID" value="NZ_CP060436.1"/>
</dbReference>
<sequence length="145" mass="15605">MALGPGTPVWTGLTAALIFVIPLLAGWAMWHRRRIARKAAETSGFNAGPATAVVWLIWALAFIAGLLPAWLSGSYGLFVSVLLFGFTLWDWLTSLRGARWRAGDFATALLSGLLAALLIWIWVIATPTRPTEAPLAPPPAKSIRG</sequence>
<proteinExistence type="predicted"/>
<accession>A0A418SFF8</accession>
<organism evidence="1 2">
    <name type="scientific">Pseudooceanicola algae</name>
    <dbReference type="NCBI Taxonomy" id="1537215"/>
    <lineage>
        <taxon>Bacteria</taxon>
        <taxon>Pseudomonadati</taxon>
        <taxon>Pseudomonadota</taxon>
        <taxon>Alphaproteobacteria</taxon>
        <taxon>Rhodobacterales</taxon>
        <taxon>Paracoccaceae</taxon>
        <taxon>Pseudooceanicola</taxon>
    </lineage>
</organism>